<keyword evidence="5" id="KW-1185">Reference proteome</keyword>
<name>A0A5J6J9K4_STRVI</name>
<feature type="chain" id="PRO_5039496864" evidence="2">
    <location>
        <begin position="29"/>
        <end position="238"/>
    </location>
</feature>
<keyword evidence="2" id="KW-0732">Signal</keyword>
<gene>
    <name evidence="4" type="ORF">CP980_18750</name>
</gene>
<organism evidence="4 5">
    <name type="scientific">Streptomyces vinaceus</name>
    <dbReference type="NCBI Taxonomy" id="1960"/>
    <lineage>
        <taxon>Bacteria</taxon>
        <taxon>Bacillati</taxon>
        <taxon>Actinomycetota</taxon>
        <taxon>Actinomycetes</taxon>
        <taxon>Kitasatosporales</taxon>
        <taxon>Streptomycetaceae</taxon>
        <taxon>Streptomyces</taxon>
    </lineage>
</organism>
<dbReference type="AlphaFoldDB" id="A0A5J6J9K4"/>
<evidence type="ECO:0000256" key="2">
    <source>
        <dbReference type="SAM" id="SignalP"/>
    </source>
</evidence>
<evidence type="ECO:0000313" key="5">
    <source>
        <dbReference type="Proteomes" id="UP000325563"/>
    </source>
</evidence>
<dbReference type="KEGG" id="svn:CP980_18750"/>
<evidence type="ECO:0000313" key="4">
    <source>
        <dbReference type="EMBL" id="QEV46863.1"/>
    </source>
</evidence>
<feature type="compositionally biased region" description="Gly residues" evidence="1">
    <location>
        <begin position="73"/>
        <end position="85"/>
    </location>
</feature>
<dbReference type="RefSeq" id="WP_132757761.1">
    <property type="nucleotide sequence ID" value="NZ_BNBW01000013.1"/>
</dbReference>
<dbReference type="EMBL" id="CP023692">
    <property type="protein sequence ID" value="QEV46863.1"/>
    <property type="molecule type" value="Genomic_DNA"/>
</dbReference>
<feature type="domain" description="DUF4232" evidence="3">
    <location>
        <begin position="101"/>
        <end position="229"/>
    </location>
</feature>
<feature type="region of interest" description="Disordered" evidence="1">
    <location>
        <begin position="35"/>
        <end position="98"/>
    </location>
</feature>
<evidence type="ECO:0000259" key="3">
    <source>
        <dbReference type="Pfam" id="PF14016"/>
    </source>
</evidence>
<proteinExistence type="predicted"/>
<dbReference type="PROSITE" id="PS51257">
    <property type="entry name" value="PROKAR_LIPOPROTEIN"/>
    <property type="match status" value="1"/>
</dbReference>
<feature type="compositionally biased region" description="Low complexity" evidence="1">
    <location>
        <begin position="38"/>
        <end position="72"/>
    </location>
</feature>
<sequence>MTALRTTRTTRRLAGAAAVALAALALTACQNGTGLKDGGAATASDSSTASPSPTGATSPAPGTPAPGSTKTGTGTGKGTGSGQAKGGSSDPAAAAGNHVLCNGSNTEVTVQPVARPLNHMLISVKNTGSKSCDLTYYPVLRFDEMQWAPAPRQETRPQAVVSLAPGQSGHAAAMLAAADGSGEGGTTGQKLTIAFQGRTPNSSGGASATPPLPAKGIYYDSSLTVTYWQQNIEDALGS</sequence>
<feature type="signal peptide" evidence="2">
    <location>
        <begin position="1"/>
        <end position="28"/>
    </location>
</feature>
<dbReference type="Proteomes" id="UP000325563">
    <property type="component" value="Chromosome"/>
</dbReference>
<dbReference type="Pfam" id="PF14016">
    <property type="entry name" value="DUF4232"/>
    <property type="match status" value="1"/>
</dbReference>
<dbReference type="InterPro" id="IPR025326">
    <property type="entry name" value="DUF4232"/>
</dbReference>
<protein>
    <submittedName>
        <fullName evidence="4">DUF4232 domain-containing protein</fullName>
    </submittedName>
</protein>
<reference evidence="4 5" key="1">
    <citation type="submission" date="2017-09" db="EMBL/GenBank/DDBJ databases">
        <authorList>
            <person name="Lee N."/>
            <person name="Cho B.-K."/>
        </authorList>
    </citation>
    <scope>NUCLEOTIDE SEQUENCE [LARGE SCALE GENOMIC DNA]</scope>
    <source>
        <strain evidence="4 5">ATCC 27476</strain>
    </source>
</reference>
<accession>A0A5J6J9K4</accession>
<evidence type="ECO:0000256" key="1">
    <source>
        <dbReference type="SAM" id="MobiDB-lite"/>
    </source>
</evidence>
<dbReference type="GeneID" id="95612582"/>